<dbReference type="GO" id="GO:0030621">
    <property type="term" value="F:U4 snRNA binding"/>
    <property type="evidence" value="ECO:0007669"/>
    <property type="project" value="TreeGrafter"/>
</dbReference>
<evidence type="ECO:0000256" key="3">
    <source>
        <dbReference type="PROSITE-ProRule" id="PRU00221"/>
    </source>
</evidence>
<dbReference type="Proteomes" id="UP000274922">
    <property type="component" value="Unassembled WGS sequence"/>
</dbReference>
<dbReference type="InterPro" id="IPR036322">
    <property type="entry name" value="WD40_repeat_dom_sf"/>
</dbReference>
<protein>
    <recommendedName>
        <fullName evidence="5">Pre-mRNA processing factor 4 (PRP4)-like domain-containing protein</fullName>
    </recommendedName>
</protein>
<organism evidence="6 7">
    <name type="scientific">Caulochytrium protostelioides</name>
    <dbReference type="NCBI Taxonomy" id="1555241"/>
    <lineage>
        <taxon>Eukaryota</taxon>
        <taxon>Fungi</taxon>
        <taxon>Fungi incertae sedis</taxon>
        <taxon>Chytridiomycota</taxon>
        <taxon>Chytridiomycota incertae sedis</taxon>
        <taxon>Chytridiomycetes</taxon>
        <taxon>Caulochytriales</taxon>
        <taxon>Caulochytriaceae</taxon>
        <taxon>Caulochytrium</taxon>
    </lineage>
</organism>
<dbReference type="GO" id="GO:0000398">
    <property type="term" value="P:mRNA splicing, via spliceosome"/>
    <property type="evidence" value="ECO:0007669"/>
    <property type="project" value="TreeGrafter"/>
</dbReference>
<feature type="repeat" description="WD" evidence="3">
    <location>
        <begin position="243"/>
        <end position="284"/>
    </location>
</feature>
<dbReference type="STRING" id="1555241.A0A4P9XAI7"/>
<accession>A0A4P9XAI7</accession>
<feature type="compositionally biased region" description="Acidic residues" evidence="4">
    <location>
        <begin position="68"/>
        <end position="77"/>
    </location>
</feature>
<feature type="domain" description="Pre-mRNA processing factor 4 (PRP4)-like" evidence="5">
    <location>
        <begin position="9"/>
        <end position="59"/>
    </location>
</feature>
<dbReference type="Pfam" id="PF00400">
    <property type="entry name" value="WD40"/>
    <property type="match status" value="6"/>
</dbReference>
<feature type="repeat" description="WD" evidence="3">
    <location>
        <begin position="139"/>
        <end position="180"/>
    </location>
</feature>
<name>A0A4P9XAI7_9FUNG</name>
<dbReference type="AlphaFoldDB" id="A0A4P9XAI7"/>
<feature type="compositionally biased region" description="Polar residues" evidence="4">
    <location>
        <begin position="393"/>
        <end position="402"/>
    </location>
</feature>
<evidence type="ECO:0000256" key="4">
    <source>
        <dbReference type="SAM" id="MobiDB-lite"/>
    </source>
</evidence>
<feature type="repeat" description="WD" evidence="3">
    <location>
        <begin position="285"/>
        <end position="326"/>
    </location>
</feature>
<feature type="region of interest" description="Disordered" evidence="4">
    <location>
        <begin position="192"/>
        <end position="211"/>
    </location>
</feature>
<dbReference type="InterPro" id="IPR015943">
    <property type="entry name" value="WD40/YVTN_repeat-like_dom_sf"/>
</dbReference>
<evidence type="ECO:0000256" key="2">
    <source>
        <dbReference type="ARBA" id="ARBA00022737"/>
    </source>
</evidence>
<dbReference type="PANTHER" id="PTHR19846">
    <property type="entry name" value="WD40 REPEAT PROTEIN"/>
    <property type="match status" value="1"/>
</dbReference>
<reference evidence="7" key="1">
    <citation type="journal article" date="2018" name="Nat. Microbiol.">
        <title>Leveraging single-cell genomics to expand the fungal tree of life.</title>
        <authorList>
            <person name="Ahrendt S.R."/>
            <person name="Quandt C.A."/>
            <person name="Ciobanu D."/>
            <person name="Clum A."/>
            <person name="Salamov A."/>
            <person name="Andreopoulos B."/>
            <person name="Cheng J.F."/>
            <person name="Woyke T."/>
            <person name="Pelin A."/>
            <person name="Henrissat B."/>
            <person name="Reynolds N.K."/>
            <person name="Benny G.L."/>
            <person name="Smith M.E."/>
            <person name="James T.Y."/>
            <person name="Grigoriev I.V."/>
        </authorList>
    </citation>
    <scope>NUCLEOTIDE SEQUENCE [LARGE SCALE GENOMIC DNA]</scope>
    <source>
        <strain evidence="7">ATCC 52028</strain>
    </source>
</reference>
<dbReference type="PROSITE" id="PS50294">
    <property type="entry name" value="WD_REPEATS_REGION"/>
    <property type="match status" value="1"/>
</dbReference>
<evidence type="ECO:0000313" key="6">
    <source>
        <dbReference type="EMBL" id="RKP02345.1"/>
    </source>
</evidence>
<dbReference type="GO" id="GO:0017070">
    <property type="term" value="F:U6 snRNA binding"/>
    <property type="evidence" value="ECO:0007669"/>
    <property type="project" value="TreeGrafter"/>
</dbReference>
<gene>
    <name evidence="6" type="ORF">CXG81DRAFT_29538</name>
</gene>
<feature type="region of interest" description="Disordered" evidence="4">
    <location>
        <begin position="391"/>
        <end position="421"/>
    </location>
</feature>
<dbReference type="SUPFAM" id="SSF50978">
    <property type="entry name" value="WD40 repeat-like"/>
    <property type="match status" value="1"/>
</dbReference>
<dbReference type="InterPro" id="IPR014906">
    <property type="entry name" value="PRP4-like"/>
</dbReference>
<evidence type="ECO:0000256" key="1">
    <source>
        <dbReference type="ARBA" id="ARBA00022574"/>
    </source>
</evidence>
<dbReference type="CDD" id="cd00200">
    <property type="entry name" value="WD40"/>
    <property type="match status" value="1"/>
</dbReference>
<dbReference type="InterPro" id="IPR020472">
    <property type="entry name" value="WD40_PAC1"/>
</dbReference>
<keyword evidence="1 3" id="KW-0853">WD repeat</keyword>
<dbReference type="SUPFAM" id="SSF158230">
    <property type="entry name" value="PRP4-like"/>
    <property type="match status" value="1"/>
</dbReference>
<dbReference type="InterPro" id="IPR019775">
    <property type="entry name" value="WD40_repeat_CS"/>
</dbReference>
<dbReference type="Gene3D" id="4.10.280.110">
    <property type="entry name" value="Pre-mRNA processing factor 4 domain"/>
    <property type="match status" value="1"/>
</dbReference>
<evidence type="ECO:0000259" key="5">
    <source>
        <dbReference type="SMART" id="SM00500"/>
    </source>
</evidence>
<dbReference type="PANTHER" id="PTHR19846:SF0">
    <property type="entry name" value="PRE-MRNA PROCESSING FACTOR 4"/>
    <property type="match status" value="1"/>
</dbReference>
<dbReference type="SMART" id="SM00320">
    <property type="entry name" value="WD40"/>
    <property type="match status" value="7"/>
</dbReference>
<proteinExistence type="predicted"/>
<feature type="repeat" description="WD" evidence="3">
    <location>
        <begin position="327"/>
        <end position="368"/>
    </location>
</feature>
<dbReference type="GO" id="GO:0046540">
    <property type="term" value="C:U4/U6 x U5 tri-snRNP complex"/>
    <property type="evidence" value="ECO:0007669"/>
    <property type="project" value="TreeGrafter"/>
</dbReference>
<keyword evidence="2" id="KW-0677">Repeat</keyword>
<dbReference type="PROSITE" id="PS00678">
    <property type="entry name" value="WD_REPEATS_1"/>
    <property type="match status" value="1"/>
</dbReference>
<dbReference type="InterPro" id="IPR036285">
    <property type="entry name" value="PRP4-like_sf"/>
</dbReference>
<dbReference type="EMBL" id="ML014146">
    <property type="protein sequence ID" value="RKP02345.1"/>
    <property type="molecule type" value="Genomic_DNA"/>
</dbReference>
<feature type="region of interest" description="Disordered" evidence="4">
    <location>
        <begin position="49"/>
        <end position="79"/>
    </location>
</feature>
<feature type="compositionally biased region" description="Acidic residues" evidence="4">
    <location>
        <begin position="403"/>
        <end position="413"/>
    </location>
</feature>
<dbReference type="Gene3D" id="2.130.10.10">
    <property type="entry name" value="YVTN repeat-like/Quinoprotein amine dehydrogenase"/>
    <property type="match status" value="3"/>
</dbReference>
<sequence>MAARLAVPTADAKVREALRLQYKQPQTLFGEGPAERRARLRDVMLEHALAHPSSESMQTGSGRADSGSDSESESDDEFYTRGPATLKSARLHVAATSLVASRDRLRVAQRLQQTPIEQRKQTLAAYYRQWQNVDVIASEVADSRPLSGCRFSRDGKLIASSSWSGTVKIWDADTLQVLRTCREHTDRVTGLDFHPDTQMTDASAMDTNTPSHETSERVHMASGAIDGVVALWSLSRSAPVRLLANHKARVGRVAFHPTGRYLYSTSFDHSWHMTDVETGDLLLLQEGHACPVFGLAVQDDGALVATGDDNGNGIVWDTRTGRRVMALQGHVDTVLCMDWSPNGFHLASGASDHAVRIWDLRKTRQASMLTVHKNIVSGVRYLHRHDFALPSSPRASSTTGDDQQLDCNDDQADDEAHAASPSSWLWHHQTNGSVLATCGYDGSLRLSTQNEYKSFKTYRSLENKITGMDLSPSGTRMIISSYDKSLKLYGPDL</sequence>
<dbReference type="InterPro" id="IPR001680">
    <property type="entry name" value="WD40_rpt"/>
</dbReference>
<dbReference type="SMART" id="SM00500">
    <property type="entry name" value="SFM"/>
    <property type="match status" value="1"/>
</dbReference>
<keyword evidence="7" id="KW-1185">Reference proteome</keyword>
<feature type="compositionally biased region" description="Polar residues" evidence="4">
    <location>
        <begin position="197"/>
        <end position="211"/>
    </location>
</feature>
<dbReference type="Pfam" id="PF08799">
    <property type="entry name" value="PRP4"/>
    <property type="match status" value="1"/>
</dbReference>
<dbReference type="OrthoDB" id="540662at2759"/>
<dbReference type="PRINTS" id="PR00320">
    <property type="entry name" value="GPROTEINBRPT"/>
</dbReference>
<dbReference type="PROSITE" id="PS50082">
    <property type="entry name" value="WD_REPEATS_2"/>
    <property type="match status" value="4"/>
</dbReference>
<evidence type="ECO:0000313" key="7">
    <source>
        <dbReference type="Proteomes" id="UP000274922"/>
    </source>
</evidence>